<dbReference type="Proteomes" id="UP000216052">
    <property type="component" value="Chromosome"/>
</dbReference>
<evidence type="ECO:0000313" key="3">
    <source>
        <dbReference type="Proteomes" id="UP000216052"/>
    </source>
</evidence>
<name>A0ABZ3IZV6_SPOA4</name>
<protein>
    <recommendedName>
        <fullName evidence="1">MPN635 N-terminal domain-containing protein</fullName>
    </recommendedName>
</protein>
<dbReference type="Pfam" id="PF25856">
    <property type="entry name" value="MPN635_N"/>
    <property type="match status" value="1"/>
</dbReference>
<accession>A0ABZ3IZV6</accession>
<sequence length="483" mass="55364">MKPEIRKINLRIERSIENWEIYHALREIIANAFDEQYITNSKDITIFKDEKNNWHIRDFGRGIKAECFTQDESTEKLSNPNLIGKFGVGLKEALATLDHNNISVIIKSCHGLFTFGKSPQDGSNNIVTLISIYPPKNTTFLGTEFIFRGISDKDIEQAKNLFLRFSESFVLENAAVGQVLKKNGNYAAIYINGVKAASEQNFLFSYNITSLDSKMLKTIYRERPHVGRSAYADKVKEILVSCRTQKLAKLLINDMANYSQGTNHDELSWLEVQENAIKILNSFSKAIFLTPEDLQNYANLVDRAQGERYEIIKIPSNLKQRIHGSLDITGTPIRNIDQFYHDYKKGFKFRFVATEDLQPDEREIFNTTTTIFNMIGGKPVHVKHIEIAEKMLKELKSNQEADGFWDSSTGTIIINRSQLTSIKNYTATLLHELSHATSGSPDESRNFENELTKLLGSLSARLFEKKQPPEKMQTRFWHKFLKK</sequence>
<dbReference type="InterPro" id="IPR036890">
    <property type="entry name" value="HATPase_C_sf"/>
</dbReference>
<organism evidence="2 3">
    <name type="scientific">Sporomusa acidovorans (strain ATCC 49682 / DSM 3132 / Mol)</name>
    <dbReference type="NCBI Taxonomy" id="1123286"/>
    <lineage>
        <taxon>Bacteria</taxon>
        <taxon>Bacillati</taxon>
        <taxon>Bacillota</taxon>
        <taxon>Negativicutes</taxon>
        <taxon>Selenomonadales</taxon>
        <taxon>Sporomusaceae</taxon>
        <taxon>Sporomusa</taxon>
    </lineage>
</organism>
<reference evidence="2" key="1">
    <citation type="submission" date="2024-05" db="EMBL/GenBank/DDBJ databases">
        <title>Isolation and characterization of Sporomusa carbonis sp. nov., a carboxydotrophic hydrogenogen in the genus of Sporomusa isolated from a charcoal burning pile.</title>
        <authorList>
            <person name="Boeer T."/>
            <person name="Rosenbaum F."/>
            <person name="Eysell L."/>
            <person name="Mueller V."/>
            <person name="Daniel R."/>
            <person name="Poehlein A."/>
        </authorList>
    </citation>
    <scope>NUCLEOTIDE SEQUENCE [LARGE SCALE GENOMIC DNA]</scope>
    <source>
        <strain evidence="2">DSM 3132</strain>
    </source>
</reference>
<gene>
    <name evidence="2" type="ORF">SPACI_013980</name>
</gene>
<dbReference type="EMBL" id="CP155571">
    <property type="protein sequence ID" value="XFO71383.1"/>
    <property type="molecule type" value="Genomic_DNA"/>
</dbReference>
<proteinExistence type="predicted"/>
<evidence type="ECO:0000259" key="1">
    <source>
        <dbReference type="Pfam" id="PF25856"/>
    </source>
</evidence>
<keyword evidence="3" id="KW-1185">Reference proteome</keyword>
<evidence type="ECO:0000313" key="2">
    <source>
        <dbReference type="EMBL" id="XFO71383.1"/>
    </source>
</evidence>
<dbReference type="SUPFAM" id="SSF55874">
    <property type="entry name" value="ATPase domain of HSP90 chaperone/DNA topoisomerase II/histidine kinase"/>
    <property type="match status" value="1"/>
</dbReference>
<dbReference type="InterPro" id="IPR058987">
    <property type="entry name" value="MPN635_N"/>
</dbReference>
<dbReference type="RefSeq" id="WP_176772679.1">
    <property type="nucleotide sequence ID" value="NZ_CP155571.1"/>
</dbReference>
<dbReference type="Gene3D" id="3.30.565.10">
    <property type="entry name" value="Histidine kinase-like ATPase, C-terminal domain"/>
    <property type="match status" value="1"/>
</dbReference>
<feature type="domain" description="MPN635 N-terminal" evidence="1">
    <location>
        <begin position="153"/>
        <end position="244"/>
    </location>
</feature>